<protein>
    <submittedName>
        <fullName evidence="2">Unannotated protein</fullName>
    </submittedName>
</protein>
<proteinExistence type="predicted"/>
<organism evidence="2">
    <name type="scientific">freshwater metagenome</name>
    <dbReference type="NCBI Taxonomy" id="449393"/>
    <lineage>
        <taxon>unclassified sequences</taxon>
        <taxon>metagenomes</taxon>
        <taxon>ecological metagenomes</taxon>
    </lineage>
</organism>
<name>A0A6J6AH91_9ZZZZ</name>
<evidence type="ECO:0000313" key="2">
    <source>
        <dbReference type="EMBL" id="CAB4367970.1"/>
    </source>
</evidence>
<dbReference type="AlphaFoldDB" id="A0A6J6AH91"/>
<accession>A0A6J6AH91</accession>
<gene>
    <name evidence="2" type="ORF">UFOPK4179_00764</name>
</gene>
<reference evidence="2" key="1">
    <citation type="submission" date="2020-05" db="EMBL/GenBank/DDBJ databases">
        <authorList>
            <person name="Chiriac C."/>
            <person name="Salcher M."/>
            <person name="Ghai R."/>
            <person name="Kavagutti S V."/>
        </authorList>
    </citation>
    <scope>NUCLEOTIDE SEQUENCE</scope>
</reference>
<evidence type="ECO:0000256" key="1">
    <source>
        <dbReference type="SAM" id="MobiDB-lite"/>
    </source>
</evidence>
<dbReference type="EMBL" id="CAETWZ010000064">
    <property type="protein sequence ID" value="CAB4367970.1"/>
    <property type="molecule type" value="Genomic_DNA"/>
</dbReference>
<sequence length="93" mass="9505">MPLCQIDACASVGDVIEEPRPSSDASCVAHGTRTRKASAPSSTADNPAKGVVRIRPPTVDSASSTVTLTGTDELVRTVRALVSPATPAPMTTT</sequence>
<feature type="region of interest" description="Disordered" evidence="1">
    <location>
        <begin position="18"/>
        <end position="51"/>
    </location>
</feature>